<protein>
    <submittedName>
        <fullName evidence="1">Uncharacterized protein</fullName>
    </submittedName>
</protein>
<accession>A0A0C2RAF3</accession>
<dbReference type="EMBL" id="JXRQ01000022">
    <property type="protein sequence ID" value="KIL47290.1"/>
    <property type="molecule type" value="Genomic_DNA"/>
</dbReference>
<dbReference type="STRING" id="135826.KP77_23950"/>
<dbReference type="AlphaFoldDB" id="A0A0C2RAF3"/>
<dbReference type="Proteomes" id="UP000031950">
    <property type="component" value="Unassembled WGS sequence"/>
</dbReference>
<reference evidence="1 2" key="1">
    <citation type="submission" date="2015-01" db="EMBL/GenBank/DDBJ databases">
        <title>Genome sequence of Jeotgalibacillus alimentarius.</title>
        <authorList>
            <person name="Goh K.M."/>
            <person name="Chan K.-G."/>
            <person name="Yaakop A.S."/>
            <person name="Ee R."/>
            <person name="Gan H.M."/>
            <person name="Chan C.S."/>
        </authorList>
    </citation>
    <scope>NUCLEOTIDE SEQUENCE [LARGE SCALE GENOMIC DNA]</scope>
    <source>
        <strain evidence="1 2">YKJ-13</strain>
    </source>
</reference>
<evidence type="ECO:0000313" key="1">
    <source>
        <dbReference type="EMBL" id="KIL47290.1"/>
    </source>
</evidence>
<gene>
    <name evidence="1" type="ORF">KP77_23950</name>
</gene>
<proteinExistence type="predicted"/>
<sequence>MFQPLLFIYLLKLIYFIARLMIGAEGGDSCGRKGQVRQSRRSLMAHRPAAESFRLKRKSAANFYRAKFIKA</sequence>
<keyword evidence="2" id="KW-1185">Reference proteome</keyword>
<evidence type="ECO:0000313" key="2">
    <source>
        <dbReference type="Proteomes" id="UP000031950"/>
    </source>
</evidence>
<name>A0A0C2RAF3_9BACL</name>
<dbReference type="PATRIC" id="fig|135826.4.peg.2387"/>
<comment type="caution">
    <text evidence="1">The sequence shown here is derived from an EMBL/GenBank/DDBJ whole genome shotgun (WGS) entry which is preliminary data.</text>
</comment>
<organism evidence="1 2">
    <name type="scientific">Jeotgalibacillus alimentarius</name>
    <dbReference type="NCBI Taxonomy" id="135826"/>
    <lineage>
        <taxon>Bacteria</taxon>
        <taxon>Bacillati</taxon>
        <taxon>Bacillota</taxon>
        <taxon>Bacilli</taxon>
        <taxon>Bacillales</taxon>
        <taxon>Caryophanaceae</taxon>
        <taxon>Jeotgalibacillus</taxon>
    </lineage>
</organism>